<keyword evidence="3 4" id="KW-0732">Signal</keyword>
<feature type="signal peptide" evidence="4">
    <location>
        <begin position="1"/>
        <end position="23"/>
    </location>
</feature>
<evidence type="ECO:0000313" key="7">
    <source>
        <dbReference type="Proteomes" id="UP001597417"/>
    </source>
</evidence>
<gene>
    <name evidence="6" type="ORF">ACFSXZ_13985</name>
</gene>
<dbReference type="InterPro" id="IPR006311">
    <property type="entry name" value="TAT_signal"/>
</dbReference>
<protein>
    <submittedName>
        <fullName evidence="6">ABC transporter substrate-binding protein</fullName>
    </submittedName>
</protein>
<evidence type="ECO:0000256" key="1">
    <source>
        <dbReference type="ARBA" id="ARBA00004418"/>
    </source>
</evidence>
<organism evidence="6 7">
    <name type="scientific">Amycolatopsis pigmentata</name>
    <dbReference type="NCBI Taxonomy" id="450801"/>
    <lineage>
        <taxon>Bacteria</taxon>
        <taxon>Bacillati</taxon>
        <taxon>Actinomycetota</taxon>
        <taxon>Actinomycetes</taxon>
        <taxon>Pseudonocardiales</taxon>
        <taxon>Pseudonocardiaceae</taxon>
        <taxon>Amycolatopsis</taxon>
    </lineage>
</organism>
<dbReference type="InterPro" id="IPR001638">
    <property type="entry name" value="Solute-binding_3/MltF_N"/>
</dbReference>
<accession>A0ABW5FRF7</accession>
<dbReference type="PANTHER" id="PTHR30024:SF47">
    <property type="entry name" value="TAURINE-BINDING PERIPLASMIC PROTEIN"/>
    <property type="match status" value="1"/>
</dbReference>
<feature type="chain" id="PRO_5046597839" evidence="4">
    <location>
        <begin position="24"/>
        <end position="341"/>
    </location>
</feature>
<keyword evidence="7" id="KW-1185">Reference proteome</keyword>
<dbReference type="Gene3D" id="3.40.190.10">
    <property type="entry name" value="Periplasmic binding protein-like II"/>
    <property type="match status" value="2"/>
</dbReference>
<dbReference type="SMART" id="SM00062">
    <property type="entry name" value="PBPb"/>
    <property type="match status" value="1"/>
</dbReference>
<reference evidence="7" key="1">
    <citation type="journal article" date="2019" name="Int. J. Syst. Evol. Microbiol.">
        <title>The Global Catalogue of Microorganisms (GCM) 10K type strain sequencing project: providing services to taxonomists for standard genome sequencing and annotation.</title>
        <authorList>
            <consortium name="The Broad Institute Genomics Platform"/>
            <consortium name="The Broad Institute Genome Sequencing Center for Infectious Disease"/>
            <person name="Wu L."/>
            <person name="Ma J."/>
        </authorList>
    </citation>
    <scope>NUCLEOTIDE SEQUENCE [LARGE SCALE GENOMIC DNA]</scope>
    <source>
        <strain evidence="7">CGMCC 4.7645</strain>
    </source>
</reference>
<proteinExistence type="inferred from homology"/>
<comment type="subcellular location">
    <subcellularLocation>
        <location evidence="1">Periplasm</location>
    </subcellularLocation>
</comment>
<evidence type="ECO:0000313" key="6">
    <source>
        <dbReference type="EMBL" id="MFD2417436.1"/>
    </source>
</evidence>
<dbReference type="Proteomes" id="UP001597417">
    <property type="component" value="Unassembled WGS sequence"/>
</dbReference>
<evidence type="ECO:0000259" key="5">
    <source>
        <dbReference type="SMART" id="SM00062"/>
    </source>
</evidence>
<sequence>MSMNVTATTRRAFVRLALGTAVAGPLAASAGCSVLNGSSGSTSSGGTSAAGLEKSKITIGVLQSIGSTPARLAEKAGYFAKQGLEVTLKSYAASQQPVTLLQSGEIDFAVTNYVSFFQGVAQKTLDAKIVVDSNTANETSEALMAKPEAGILTPRDLVGKRVAIHQAGSTVELMLRATLKDNDVDPNSVHYVPVTFPNMPAAIASGQIDAGTEVEPYLTLGEQKQGLQPVLKIVSGSTANMPITGYIAMSKFIDEHPKTVAAFQRAMIPAQADSADRAKLSDVLPEMAGVDKATAALLNLDTFPTSLNPTQMQRIITLMQNYGGLSVPLDATKYIVPTPKV</sequence>
<evidence type="ECO:0000256" key="3">
    <source>
        <dbReference type="ARBA" id="ARBA00022729"/>
    </source>
</evidence>
<dbReference type="PANTHER" id="PTHR30024">
    <property type="entry name" value="ALIPHATIC SULFONATES-BINDING PROTEIN-RELATED"/>
    <property type="match status" value="1"/>
</dbReference>
<dbReference type="EMBL" id="JBHUKR010000007">
    <property type="protein sequence ID" value="MFD2417436.1"/>
    <property type="molecule type" value="Genomic_DNA"/>
</dbReference>
<dbReference type="Pfam" id="PF09084">
    <property type="entry name" value="NMT1"/>
    <property type="match status" value="1"/>
</dbReference>
<comment type="similarity">
    <text evidence="2">Belongs to the bacterial solute-binding protein SsuA/TauA family.</text>
</comment>
<dbReference type="SUPFAM" id="SSF53850">
    <property type="entry name" value="Periplasmic binding protein-like II"/>
    <property type="match status" value="1"/>
</dbReference>
<name>A0ABW5FRF7_9PSEU</name>
<evidence type="ECO:0000256" key="2">
    <source>
        <dbReference type="ARBA" id="ARBA00010742"/>
    </source>
</evidence>
<evidence type="ECO:0000256" key="4">
    <source>
        <dbReference type="SAM" id="SignalP"/>
    </source>
</evidence>
<feature type="domain" description="Solute-binding protein family 3/N-terminal" evidence="5">
    <location>
        <begin position="56"/>
        <end position="273"/>
    </location>
</feature>
<dbReference type="InterPro" id="IPR015168">
    <property type="entry name" value="SsuA/THI5"/>
</dbReference>
<dbReference type="RefSeq" id="WP_378265196.1">
    <property type="nucleotide sequence ID" value="NZ_JBHUKR010000007.1"/>
</dbReference>
<comment type="caution">
    <text evidence="6">The sequence shown here is derived from an EMBL/GenBank/DDBJ whole genome shotgun (WGS) entry which is preliminary data.</text>
</comment>
<dbReference type="PROSITE" id="PS51318">
    <property type="entry name" value="TAT"/>
    <property type="match status" value="1"/>
</dbReference>